<dbReference type="SUPFAM" id="SSF56349">
    <property type="entry name" value="DNA breaking-rejoining enzymes"/>
    <property type="match status" value="1"/>
</dbReference>
<comment type="caution">
    <text evidence="2">The sequence shown here is derived from an EMBL/GenBank/DDBJ whole genome shotgun (WGS) entry which is preliminary data.</text>
</comment>
<dbReference type="Gene3D" id="1.10.443.10">
    <property type="entry name" value="Intergrase catalytic core"/>
    <property type="match status" value="1"/>
</dbReference>
<dbReference type="GO" id="GO:0006310">
    <property type="term" value="P:DNA recombination"/>
    <property type="evidence" value="ECO:0007669"/>
    <property type="project" value="UniProtKB-KW"/>
</dbReference>
<protein>
    <recommendedName>
        <fullName evidence="4">Integrase</fullName>
    </recommendedName>
</protein>
<dbReference type="RefSeq" id="WP_282589177.1">
    <property type="nucleotide sequence ID" value="NZ_JAMOIM010000066.1"/>
</dbReference>
<evidence type="ECO:0008006" key="4">
    <source>
        <dbReference type="Google" id="ProtNLM"/>
    </source>
</evidence>
<dbReference type="EMBL" id="JAMOIM010000066">
    <property type="protein sequence ID" value="MCW6512802.1"/>
    <property type="molecule type" value="Genomic_DNA"/>
</dbReference>
<dbReference type="InterPro" id="IPR013762">
    <property type="entry name" value="Integrase-like_cat_sf"/>
</dbReference>
<dbReference type="Proteomes" id="UP001165667">
    <property type="component" value="Unassembled WGS sequence"/>
</dbReference>
<gene>
    <name evidence="2" type="ORF">M8523_33455</name>
</gene>
<reference evidence="2" key="1">
    <citation type="submission" date="2022-05" db="EMBL/GenBank/DDBJ databases">
        <authorList>
            <person name="Pankratov T."/>
        </authorList>
    </citation>
    <scope>NUCLEOTIDE SEQUENCE</scope>
    <source>
        <strain evidence="2">BP6-180914</strain>
    </source>
</reference>
<accession>A0AA41Z492</accession>
<organism evidence="2 3">
    <name type="scientific">Lichenifustis flavocetrariae</name>
    <dbReference type="NCBI Taxonomy" id="2949735"/>
    <lineage>
        <taxon>Bacteria</taxon>
        <taxon>Pseudomonadati</taxon>
        <taxon>Pseudomonadota</taxon>
        <taxon>Alphaproteobacteria</taxon>
        <taxon>Hyphomicrobiales</taxon>
        <taxon>Lichenihabitantaceae</taxon>
        <taxon>Lichenifustis</taxon>
    </lineage>
</organism>
<dbReference type="GO" id="GO:0015074">
    <property type="term" value="P:DNA integration"/>
    <property type="evidence" value="ECO:0007669"/>
    <property type="project" value="InterPro"/>
</dbReference>
<evidence type="ECO:0000256" key="1">
    <source>
        <dbReference type="ARBA" id="ARBA00023172"/>
    </source>
</evidence>
<dbReference type="AlphaFoldDB" id="A0AA41Z492"/>
<evidence type="ECO:0000313" key="3">
    <source>
        <dbReference type="Proteomes" id="UP001165667"/>
    </source>
</evidence>
<evidence type="ECO:0000313" key="2">
    <source>
        <dbReference type="EMBL" id="MCW6512802.1"/>
    </source>
</evidence>
<dbReference type="GO" id="GO:0003677">
    <property type="term" value="F:DNA binding"/>
    <property type="evidence" value="ECO:0007669"/>
    <property type="project" value="InterPro"/>
</dbReference>
<keyword evidence="3" id="KW-1185">Reference proteome</keyword>
<keyword evidence="1" id="KW-0233">DNA recombination</keyword>
<sequence length="701" mass="77970">MKMTAREPGRPKSKWIADTDAVISKTIHPGLPVPRFGEQRWDLRCIDDMPNRPASAITFESFDEPHRNLAARELVASRLDKPLVSSRGGSVVRRHRPSTCRQALASLRQLHSFMDELGLASYAELTQDDLDLYLAHLAQQPGHLLGRARRLSILVWLWESREYLTGGGLKFDPFEGRTMNDVVSYKQPLRNTTPVVPEAVMGMILRWSLAYLDFSTDIIKAKDCYKGSYVVIDARGSEASRFGRYVAGLRARGEGLPGIRNPRTGPALGMISRCAGVSRAWFEKGEGELAIIAAHSELGMSFQCLGPTSVIPEGCAAPWRAAMTIDEMKAECTNLLAACYIVTAYLSGMRDSEVQDLRRGCVKSELRSNGTVRYKVHGHIRKKKCGEAVPKVWVVIEPVARAIEVLERLTATVYAQTSDPHLFVHAHYMADRARRLSSNVNVVLRRFLSHCDKGLSPGLVYSGVGPSPNPHLGPVPDGPKGPWRLTSSQLRGTLAWHIGNRPFGLVAGAIQYGQACYTVFEGYCRQPASRFPDQVREAWLLGRIGDLTEGYDEFRRGIRPVGGAATRVEEFYLNYARVLGDLPGRVADEAEARRMMRSTAATVHVAPLNNCWFVERRAKCLEGLPLDERRAPAIGSCDPRCPNACVGSRHVHPWQQVRDRSIEHATSNDRRVTRAQREVSRDRGTLAARILQDLREAGHAE</sequence>
<dbReference type="InterPro" id="IPR011010">
    <property type="entry name" value="DNA_brk_join_enz"/>
</dbReference>
<proteinExistence type="predicted"/>
<name>A0AA41Z492_9HYPH</name>